<keyword evidence="9" id="KW-1185">Reference proteome</keyword>
<dbReference type="EMBL" id="CM003613">
    <property type="protein sequence ID" value="KYP55508.1"/>
    <property type="molecule type" value="Genomic_DNA"/>
</dbReference>
<dbReference type="STRING" id="3821.A0A151SL41"/>
<keyword evidence="3" id="KW-0238">DNA-binding</keyword>
<dbReference type="PANTHER" id="PTHR31429:SF86">
    <property type="entry name" value="WRKY TRANSCRIPTION FACTOR 61-RELATED"/>
    <property type="match status" value="1"/>
</dbReference>
<dbReference type="OMA" id="DDGHHKQ"/>
<dbReference type="SUPFAM" id="SSF118290">
    <property type="entry name" value="WRKY DNA-binding domain"/>
    <property type="match status" value="1"/>
</dbReference>
<evidence type="ECO:0000256" key="1">
    <source>
        <dbReference type="ARBA" id="ARBA00004123"/>
    </source>
</evidence>
<keyword evidence="4" id="KW-0804">Transcription</keyword>
<name>A0A151SL41_CAJCA</name>
<evidence type="ECO:0000256" key="6">
    <source>
        <dbReference type="SAM" id="MobiDB-lite"/>
    </source>
</evidence>
<feature type="region of interest" description="Disordered" evidence="6">
    <location>
        <begin position="361"/>
        <end position="383"/>
    </location>
</feature>
<dbReference type="OrthoDB" id="1912868at2759"/>
<dbReference type="GO" id="GO:0043565">
    <property type="term" value="F:sequence-specific DNA binding"/>
    <property type="evidence" value="ECO:0007669"/>
    <property type="project" value="InterPro"/>
</dbReference>
<organism evidence="8 9">
    <name type="scientific">Cajanus cajan</name>
    <name type="common">Pigeon pea</name>
    <name type="synonym">Cajanus indicus</name>
    <dbReference type="NCBI Taxonomy" id="3821"/>
    <lineage>
        <taxon>Eukaryota</taxon>
        <taxon>Viridiplantae</taxon>
        <taxon>Streptophyta</taxon>
        <taxon>Embryophyta</taxon>
        <taxon>Tracheophyta</taxon>
        <taxon>Spermatophyta</taxon>
        <taxon>Magnoliopsida</taxon>
        <taxon>eudicotyledons</taxon>
        <taxon>Gunneridae</taxon>
        <taxon>Pentapetalae</taxon>
        <taxon>rosids</taxon>
        <taxon>fabids</taxon>
        <taxon>Fabales</taxon>
        <taxon>Fabaceae</taxon>
        <taxon>Papilionoideae</taxon>
        <taxon>50 kb inversion clade</taxon>
        <taxon>NPAAA clade</taxon>
        <taxon>indigoferoid/millettioid clade</taxon>
        <taxon>Phaseoleae</taxon>
        <taxon>Cajanus</taxon>
    </lineage>
</organism>
<dbReference type="Gene3D" id="2.20.25.80">
    <property type="entry name" value="WRKY domain"/>
    <property type="match status" value="1"/>
</dbReference>
<comment type="subcellular location">
    <subcellularLocation>
        <location evidence="1">Nucleus</location>
    </subcellularLocation>
</comment>
<dbReference type="FunFam" id="2.20.25.80:FF:000002">
    <property type="entry name" value="probable WRKY transcription factor 31"/>
    <property type="match status" value="1"/>
</dbReference>
<proteinExistence type="predicted"/>
<feature type="region of interest" description="Disordered" evidence="6">
    <location>
        <begin position="1"/>
        <end position="71"/>
    </location>
</feature>
<dbReference type="InterPro" id="IPR036576">
    <property type="entry name" value="WRKY_dom_sf"/>
</dbReference>
<reference evidence="8 9" key="1">
    <citation type="journal article" date="2012" name="Nat. Biotechnol.">
        <title>Draft genome sequence of pigeonpea (Cajanus cajan), an orphan legume crop of resource-poor farmers.</title>
        <authorList>
            <person name="Varshney R.K."/>
            <person name="Chen W."/>
            <person name="Li Y."/>
            <person name="Bharti A.K."/>
            <person name="Saxena R.K."/>
            <person name="Schlueter J.A."/>
            <person name="Donoghue M.T."/>
            <person name="Azam S."/>
            <person name="Fan G."/>
            <person name="Whaley A.M."/>
            <person name="Farmer A.D."/>
            <person name="Sheridan J."/>
            <person name="Iwata A."/>
            <person name="Tuteja R."/>
            <person name="Penmetsa R.V."/>
            <person name="Wu W."/>
            <person name="Upadhyaya H.D."/>
            <person name="Yang S.P."/>
            <person name="Shah T."/>
            <person name="Saxena K.B."/>
            <person name="Michael T."/>
            <person name="McCombie W.R."/>
            <person name="Yang B."/>
            <person name="Zhang G."/>
            <person name="Yang H."/>
            <person name="Wang J."/>
            <person name="Spillane C."/>
            <person name="Cook D.R."/>
            <person name="May G.D."/>
            <person name="Xu X."/>
            <person name="Jackson S.A."/>
        </authorList>
    </citation>
    <scope>NUCLEOTIDE SEQUENCE [LARGE SCALE GENOMIC DNA]</scope>
    <source>
        <strain evidence="9">cv. Asha</strain>
    </source>
</reference>
<accession>A0A151SL41</accession>
<sequence>MELASERSGDGGSGLKEEKRSEYSVGDDDGHHKQEIIVEEAPVANTERSIPEAGPSASTSQKEKVDEELETTKAEMGVVREENERLKMSLNKIMNEYRTLEMQFQDILKQGTKKNGDKGNEKHEEILEESDDLVSLSLGRVRSIPKNDEKMKVCKALKDEKGDLSLGLEFKFETSKSGSITEANLTNPSPENSYEVPKEEAVETLKTMRDTCTEDEAAQQNPAKKPRVCVRARCDTPTMNDGCQWRKYGQKIAKGNPCPRAYYRCTIAPSCPVRKQVQRCAEDMSILITTYEGTHNHTLPPSATAMASTTSAAASMLLSGSSISSATTATNLDNLNFYLSDHASKPRQLYLSNPALSSSPSHPTITLDLTSPPPSSSSSSPFVRFTSTFNNQPRYPSSSSLSFSNTTTTQPYGHRNMNILSGVNFGRQQVESIYQSYMQKINSNNTAVPADTISAATKVITADPTFQSALAAALTSFIGNQGVSGVEESLGQKMKWEEAFPASNSSKVINGFASSQTKSLMFLPPSSLPFSTPKSASASPAHNSDATD</sequence>
<protein>
    <submittedName>
        <fullName evidence="8">WRKY transcription factor 72</fullName>
    </submittedName>
</protein>
<dbReference type="InterPro" id="IPR003657">
    <property type="entry name" value="WRKY_dom"/>
</dbReference>
<dbReference type="AlphaFoldDB" id="A0A151SL41"/>
<keyword evidence="5" id="KW-0539">Nucleus</keyword>
<evidence type="ECO:0000256" key="4">
    <source>
        <dbReference type="ARBA" id="ARBA00023163"/>
    </source>
</evidence>
<evidence type="ECO:0000313" key="8">
    <source>
        <dbReference type="EMBL" id="KYP55508.1"/>
    </source>
</evidence>
<evidence type="ECO:0000259" key="7">
    <source>
        <dbReference type="PROSITE" id="PS50811"/>
    </source>
</evidence>
<dbReference type="PROSITE" id="PS50811">
    <property type="entry name" value="WRKY"/>
    <property type="match status" value="1"/>
</dbReference>
<feature type="compositionally biased region" description="Basic and acidic residues" evidence="6">
    <location>
        <begin position="1"/>
        <end position="36"/>
    </location>
</feature>
<evidence type="ECO:0000256" key="2">
    <source>
        <dbReference type="ARBA" id="ARBA00023015"/>
    </source>
</evidence>
<dbReference type="Gramene" id="C.cajan_01682.t">
    <property type="protein sequence ID" value="C.cajan_01682.t"/>
    <property type="gene ID" value="C.cajan_01682"/>
</dbReference>
<gene>
    <name evidence="8" type="ORF">KK1_001720</name>
</gene>
<dbReference type="GO" id="GO:0003700">
    <property type="term" value="F:DNA-binding transcription factor activity"/>
    <property type="evidence" value="ECO:0007669"/>
    <property type="project" value="InterPro"/>
</dbReference>
<evidence type="ECO:0000313" key="9">
    <source>
        <dbReference type="Proteomes" id="UP000075243"/>
    </source>
</evidence>
<dbReference type="Proteomes" id="UP000075243">
    <property type="component" value="Chromosome 11"/>
</dbReference>
<dbReference type="PANTHER" id="PTHR31429">
    <property type="entry name" value="WRKY TRANSCRIPTION FACTOR 36-RELATED"/>
    <property type="match status" value="1"/>
</dbReference>
<keyword evidence="2" id="KW-0805">Transcription regulation</keyword>
<dbReference type="InterPro" id="IPR044810">
    <property type="entry name" value="WRKY_plant"/>
</dbReference>
<feature type="domain" description="WRKY" evidence="7">
    <location>
        <begin position="234"/>
        <end position="300"/>
    </location>
</feature>
<evidence type="ECO:0000256" key="5">
    <source>
        <dbReference type="ARBA" id="ARBA00023242"/>
    </source>
</evidence>
<feature type="compositionally biased region" description="Basic and acidic residues" evidence="6">
    <location>
        <begin position="61"/>
        <end position="71"/>
    </location>
</feature>
<dbReference type="SMART" id="SM00774">
    <property type="entry name" value="WRKY"/>
    <property type="match status" value="1"/>
</dbReference>
<evidence type="ECO:0000256" key="3">
    <source>
        <dbReference type="ARBA" id="ARBA00023125"/>
    </source>
</evidence>
<dbReference type="Pfam" id="PF03106">
    <property type="entry name" value="WRKY"/>
    <property type="match status" value="1"/>
</dbReference>
<dbReference type="GO" id="GO:0005634">
    <property type="term" value="C:nucleus"/>
    <property type="evidence" value="ECO:0007669"/>
    <property type="project" value="UniProtKB-SubCell"/>
</dbReference>